<protein>
    <recommendedName>
        <fullName evidence="4">Secreted protein</fullName>
    </recommendedName>
</protein>
<keyword evidence="1" id="KW-0732">Signal</keyword>
<evidence type="ECO:0000256" key="1">
    <source>
        <dbReference type="SAM" id="SignalP"/>
    </source>
</evidence>
<keyword evidence="3" id="KW-1185">Reference proteome</keyword>
<gene>
    <name evidence="2" type="ORF">N8I77_012273</name>
</gene>
<organism evidence="2 3">
    <name type="scientific">Phomopsis amygdali</name>
    <name type="common">Fusicoccum amygdali</name>
    <dbReference type="NCBI Taxonomy" id="1214568"/>
    <lineage>
        <taxon>Eukaryota</taxon>
        <taxon>Fungi</taxon>
        <taxon>Dikarya</taxon>
        <taxon>Ascomycota</taxon>
        <taxon>Pezizomycotina</taxon>
        <taxon>Sordariomycetes</taxon>
        <taxon>Sordariomycetidae</taxon>
        <taxon>Diaporthales</taxon>
        <taxon>Diaporthaceae</taxon>
        <taxon>Diaporthe</taxon>
    </lineage>
</organism>
<sequence length="109" mass="11350">MKSFLTVFFLLPATLATDTCVAESGCAGCGQVASASFVQSGNKQVANAPGWATMTVSDSTIALENLSGSTLTICNYGVVCYYISPKSDCTVGEPSNFNTGLGLQVWQHP</sequence>
<evidence type="ECO:0000313" key="2">
    <source>
        <dbReference type="EMBL" id="KAK2597491.1"/>
    </source>
</evidence>
<dbReference type="EMBL" id="JAUJFL010000009">
    <property type="protein sequence ID" value="KAK2597491.1"/>
    <property type="molecule type" value="Genomic_DNA"/>
</dbReference>
<proteinExistence type="predicted"/>
<evidence type="ECO:0008006" key="4">
    <source>
        <dbReference type="Google" id="ProtNLM"/>
    </source>
</evidence>
<comment type="caution">
    <text evidence="2">The sequence shown here is derived from an EMBL/GenBank/DDBJ whole genome shotgun (WGS) entry which is preliminary data.</text>
</comment>
<evidence type="ECO:0000313" key="3">
    <source>
        <dbReference type="Proteomes" id="UP001265746"/>
    </source>
</evidence>
<dbReference type="AlphaFoldDB" id="A0AAD9S2G3"/>
<feature type="signal peptide" evidence="1">
    <location>
        <begin position="1"/>
        <end position="16"/>
    </location>
</feature>
<accession>A0AAD9S2G3</accession>
<feature type="chain" id="PRO_5042121615" description="Secreted protein" evidence="1">
    <location>
        <begin position="17"/>
        <end position="109"/>
    </location>
</feature>
<dbReference type="Proteomes" id="UP001265746">
    <property type="component" value="Unassembled WGS sequence"/>
</dbReference>
<reference evidence="2" key="1">
    <citation type="submission" date="2023-06" db="EMBL/GenBank/DDBJ databases">
        <authorList>
            <person name="Noh H."/>
        </authorList>
    </citation>
    <scope>NUCLEOTIDE SEQUENCE</scope>
    <source>
        <strain evidence="2">DUCC20226</strain>
    </source>
</reference>
<name>A0AAD9S2G3_PHOAM</name>